<feature type="region of interest" description="Disordered" evidence="1">
    <location>
        <begin position="30"/>
        <end position="57"/>
    </location>
</feature>
<dbReference type="Proteomes" id="UP000245890">
    <property type="component" value="Unassembled WGS sequence"/>
</dbReference>
<dbReference type="EMBL" id="QENQ01000015">
    <property type="protein sequence ID" value="PVX27883.1"/>
    <property type="molecule type" value="Genomic_DNA"/>
</dbReference>
<dbReference type="RefSeq" id="WP_206364598.1">
    <property type="nucleotide sequence ID" value="NZ_QENQ01000015.1"/>
</dbReference>
<evidence type="ECO:0000313" key="3">
    <source>
        <dbReference type="Proteomes" id="UP000245890"/>
    </source>
</evidence>
<organism evidence="2 3">
    <name type="scientific">Sphingomonas pokkalii</name>
    <dbReference type="NCBI Taxonomy" id="2175090"/>
    <lineage>
        <taxon>Bacteria</taxon>
        <taxon>Pseudomonadati</taxon>
        <taxon>Pseudomonadota</taxon>
        <taxon>Alphaproteobacteria</taxon>
        <taxon>Sphingomonadales</taxon>
        <taxon>Sphingomonadaceae</taxon>
        <taxon>Sphingomonas</taxon>
    </lineage>
</organism>
<dbReference type="Gene3D" id="3.30.450.20">
    <property type="entry name" value="PAS domain"/>
    <property type="match status" value="1"/>
</dbReference>
<evidence type="ECO:0000256" key="1">
    <source>
        <dbReference type="SAM" id="MobiDB-lite"/>
    </source>
</evidence>
<dbReference type="SUPFAM" id="SSF55785">
    <property type="entry name" value="PYP-like sensor domain (PAS domain)"/>
    <property type="match status" value="1"/>
</dbReference>
<accession>A0A2U0S930</accession>
<feature type="non-terminal residue" evidence="2">
    <location>
        <position position="113"/>
    </location>
</feature>
<protein>
    <recommendedName>
        <fullName evidence="4">PAS fold-3 domain-containing protein</fullName>
    </recommendedName>
</protein>
<sequence>MQQLPAAEDDIADRPVSGAPAVARWRGAVRSGIRGERGGQQAEAERAVQHESEERRCSAGETGEFALWDWNLETGEMHWSDENYRILGYTIGAVEPSYGAWADRLHPEDRVRT</sequence>
<gene>
    <name evidence="2" type="ORF">DD559_19530</name>
</gene>
<name>A0A2U0S930_9SPHN</name>
<feature type="compositionally biased region" description="Basic and acidic residues" evidence="1">
    <location>
        <begin position="33"/>
        <end position="57"/>
    </location>
</feature>
<evidence type="ECO:0008006" key="4">
    <source>
        <dbReference type="Google" id="ProtNLM"/>
    </source>
</evidence>
<dbReference type="InterPro" id="IPR035965">
    <property type="entry name" value="PAS-like_dom_sf"/>
</dbReference>
<proteinExistence type="predicted"/>
<comment type="caution">
    <text evidence="2">The sequence shown here is derived from an EMBL/GenBank/DDBJ whole genome shotgun (WGS) entry which is preliminary data.</text>
</comment>
<keyword evidence="3" id="KW-1185">Reference proteome</keyword>
<dbReference type="AlphaFoldDB" id="A0A2U0S930"/>
<reference evidence="2 3" key="1">
    <citation type="submission" date="2018-05" db="EMBL/GenBank/DDBJ databases">
        <title>Description of Sphingomonas pokkalii sp nov, isolated from the rhizosphere of saline tolerant pokkali rice and its draft genome analysis.</title>
        <authorList>
            <person name="Menon R."/>
            <person name="Kumari S."/>
            <person name="Rameshkumar N."/>
        </authorList>
    </citation>
    <scope>NUCLEOTIDE SEQUENCE [LARGE SCALE GENOMIC DNA]</scope>
    <source>
        <strain evidence="2 3">L3B27</strain>
    </source>
</reference>
<evidence type="ECO:0000313" key="2">
    <source>
        <dbReference type="EMBL" id="PVX27883.1"/>
    </source>
</evidence>